<sequence length="394" mass="45827">MAETITVKPWRIYEVDCPLQLSKVDEPDILDTDRAALQRLFPQSNLLHQTHPYLTVVGMPLSFNPESKKMLFGYPLDETTVDVAEMCNAFYSLSSDVQAICGFIERYGLFIPFVPLTLSPSVLHLPSITLRDLDKFNREFRKKYTTLNFVPYVCEDVDEHGNLTLTEIALFGKWLYFFELFRLWHAAALSVQVKDDGTGLWHAAHVFSPGYPKRWRQNELQLRQMLFRKLWRSCHVSDSSFLKRGRIEVGPDDWSNSYATTQEWERYALLNHNRPSYPCAVVIERIAETYRVQEDTPPPPVKCCTCGRSLKGQFYEYHILCAELGHEWRYCYKHFQSGKDAPAGVTGRTRLVNILNKYEKSNSKAAATLESIRKEMRCKQQKHRKKAAKEQYMK</sequence>
<evidence type="ECO:0000313" key="2">
    <source>
        <dbReference type="Proteomes" id="UP001164761"/>
    </source>
</evidence>
<name>A0ABY6ZMK2_9BACL</name>
<gene>
    <name evidence="1" type="ORF">NZD89_12195</name>
</gene>
<dbReference type="Proteomes" id="UP001164761">
    <property type="component" value="Chromosome"/>
</dbReference>
<evidence type="ECO:0000313" key="1">
    <source>
        <dbReference type="EMBL" id="WAH44067.1"/>
    </source>
</evidence>
<accession>A0ABY6ZMK2</accession>
<organism evidence="1 2">
    <name type="scientific">Alicyclobacillus fastidiosus</name>
    <dbReference type="NCBI Taxonomy" id="392011"/>
    <lineage>
        <taxon>Bacteria</taxon>
        <taxon>Bacillati</taxon>
        <taxon>Bacillota</taxon>
        <taxon>Bacilli</taxon>
        <taxon>Bacillales</taxon>
        <taxon>Alicyclobacillaceae</taxon>
        <taxon>Alicyclobacillus</taxon>
    </lineage>
</organism>
<proteinExistence type="predicted"/>
<dbReference type="RefSeq" id="WP_268007967.1">
    <property type="nucleotide sequence ID" value="NZ_BSUT01000001.1"/>
</dbReference>
<keyword evidence="2" id="KW-1185">Reference proteome</keyword>
<dbReference type="EMBL" id="CP104067">
    <property type="protein sequence ID" value="WAH44067.1"/>
    <property type="molecule type" value="Genomic_DNA"/>
</dbReference>
<reference evidence="1" key="1">
    <citation type="submission" date="2022-08" db="EMBL/GenBank/DDBJ databases">
        <title>Alicyclobacillus fastidiosus DSM 17978, complete genome.</title>
        <authorList>
            <person name="Wang Q."/>
            <person name="Cai R."/>
            <person name="Wang Z."/>
        </authorList>
    </citation>
    <scope>NUCLEOTIDE SEQUENCE</scope>
    <source>
        <strain evidence="1">DSM 17978</strain>
    </source>
</reference>
<protein>
    <submittedName>
        <fullName evidence="1">Uncharacterized protein</fullName>
    </submittedName>
</protein>